<dbReference type="InterPro" id="IPR033704">
    <property type="entry name" value="dUTPase_trimeric"/>
</dbReference>
<dbReference type="EMBL" id="KX236333">
    <property type="protein sequence ID" value="ANH51356.1"/>
    <property type="molecule type" value="Genomic_DNA"/>
</dbReference>
<dbReference type="SUPFAM" id="SSF51283">
    <property type="entry name" value="dUTPase-like"/>
    <property type="match status" value="1"/>
</dbReference>
<dbReference type="Pfam" id="PF00692">
    <property type="entry name" value="dUTPase"/>
    <property type="match status" value="1"/>
</dbReference>
<organism evidence="6 7">
    <name type="scientific">Campylobacter phage PC14</name>
    <dbReference type="NCBI Taxonomy" id="1541686"/>
    <lineage>
        <taxon>Viruses</taxon>
        <taxon>Duplodnaviria</taxon>
        <taxon>Heunggongvirae</taxon>
        <taxon>Uroviricota</taxon>
        <taxon>Caudoviricetes</taxon>
        <taxon>Connertonviridae</taxon>
        <taxon>Fletchervirus</taxon>
        <taxon>Fletchervirus NCTC12673</taxon>
    </lineage>
</organism>
<name>A0A1B0XW35_9CAUD</name>
<dbReference type="InterPro" id="IPR008181">
    <property type="entry name" value="dUTPase"/>
</dbReference>
<dbReference type="PANTHER" id="PTHR11241">
    <property type="entry name" value="DEOXYURIDINE 5'-TRIPHOSPHATE NUCLEOTIDOHYDROLASE"/>
    <property type="match status" value="1"/>
</dbReference>
<evidence type="ECO:0000256" key="2">
    <source>
        <dbReference type="ARBA" id="ARBA00012379"/>
    </source>
</evidence>
<evidence type="ECO:0000256" key="4">
    <source>
        <dbReference type="ARBA" id="ARBA00023080"/>
    </source>
</evidence>
<dbReference type="Proteomes" id="UP000202854">
    <property type="component" value="Segment"/>
</dbReference>
<evidence type="ECO:0000256" key="1">
    <source>
        <dbReference type="ARBA" id="ARBA00006581"/>
    </source>
</evidence>
<proteinExistence type="inferred from homology"/>
<dbReference type="CDD" id="cd07557">
    <property type="entry name" value="trimeric_dUTPase"/>
    <property type="match status" value="1"/>
</dbReference>
<keyword evidence="4" id="KW-0546">Nucleotide metabolism</keyword>
<dbReference type="InterPro" id="IPR029054">
    <property type="entry name" value="dUTPase-like"/>
</dbReference>
<keyword evidence="3" id="KW-0378">Hydrolase</keyword>
<feature type="domain" description="dUTPase-like" evidence="5">
    <location>
        <begin position="12"/>
        <end position="125"/>
    </location>
</feature>
<evidence type="ECO:0000256" key="3">
    <source>
        <dbReference type="ARBA" id="ARBA00022801"/>
    </source>
</evidence>
<dbReference type="KEGG" id="vg:30306998"/>
<gene>
    <name evidence="6" type="ORF">PC14_00063</name>
</gene>
<protein>
    <recommendedName>
        <fullName evidence="2">dUTP diphosphatase</fullName>
        <ecNumber evidence="2">3.6.1.23</ecNumber>
    </recommendedName>
</protein>
<dbReference type="InterPro" id="IPR036157">
    <property type="entry name" value="dUTPase-like_sf"/>
</dbReference>
<dbReference type="GeneID" id="30306998"/>
<comment type="similarity">
    <text evidence="1">Belongs to the dUTPase family.</text>
</comment>
<evidence type="ECO:0000313" key="6">
    <source>
        <dbReference type="EMBL" id="ANH51356.1"/>
    </source>
</evidence>
<dbReference type="GO" id="GO:0006226">
    <property type="term" value="P:dUMP biosynthetic process"/>
    <property type="evidence" value="ECO:0007669"/>
    <property type="project" value="InterPro"/>
</dbReference>
<dbReference type="PANTHER" id="PTHR11241:SF0">
    <property type="entry name" value="DEOXYURIDINE 5'-TRIPHOSPHATE NUCLEOTIDOHYDROLASE"/>
    <property type="match status" value="1"/>
</dbReference>
<sequence length="148" mass="16738">MCVLKTWLEDSNAKLPEISVMGSACYDMFSIEDKTIQPGGFEYVENGVRLIIPDGYYIRFNTRSSLGFIKDLFVYPGILDASWSGNLKVKVYNFGKEPYTIKKGDKYCQFELLKCNESKIENISKDDFDNITKNLVRGNNGGWGSSGK</sequence>
<dbReference type="EC" id="3.6.1.23" evidence="2"/>
<dbReference type="OrthoDB" id="12539at10239"/>
<reference evidence="6 7" key="1">
    <citation type="submission" date="2016-05" db="EMBL/GenBank/DDBJ databases">
        <title>Campylobacter bacteriophages isolated in Slovenia.</title>
        <authorList>
            <person name="Janez N."/>
            <person name="Peterka M."/>
            <person name="Accetto T."/>
        </authorList>
    </citation>
    <scope>NUCLEOTIDE SEQUENCE [LARGE SCALE GENOMIC DNA]</scope>
    <source>
        <strain evidence="6 7">PC14</strain>
    </source>
</reference>
<dbReference type="GO" id="GO:0046081">
    <property type="term" value="P:dUTP catabolic process"/>
    <property type="evidence" value="ECO:0007669"/>
    <property type="project" value="InterPro"/>
</dbReference>
<dbReference type="GO" id="GO:0004170">
    <property type="term" value="F:dUTP diphosphatase activity"/>
    <property type="evidence" value="ECO:0007669"/>
    <property type="project" value="UniProtKB-EC"/>
</dbReference>
<evidence type="ECO:0000313" key="7">
    <source>
        <dbReference type="Proteomes" id="UP000202854"/>
    </source>
</evidence>
<dbReference type="GO" id="GO:0000287">
    <property type="term" value="F:magnesium ion binding"/>
    <property type="evidence" value="ECO:0007669"/>
    <property type="project" value="InterPro"/>
</dbReference>
<evidence type="ECO:0000259" key="5">
    <source>
        <dbReference type="Pfam" id="PF00692"/>
    </source>
</evidence>
<dbReference type="RefSeq" id="YP_009321662.1">
    <property type="nucleotide sequence ID" value="NC_031909.1"/>
</dbReference>
<dbReference type="Gene3D" id="2.70.40.10">
    <property type="match status" value="1"/>
</dbReference>
<accession>A0A1B0XW35</accession>